<dbReference type="PANTHER" id="PTHR36826:SF1">
    <property type="entry name" value="PROTEIN ECM13"/>
    <property type="match status" value="1"/>
</dbReference>
<feature type="region of interest" description="Disordered" evidence="1">
    <location>
        <begin position="98"/>
        <end position="309"/>
    </location>
</feature>
<organism evidence="2 3">
    <name type="scientific">Exophiala xenobiotica</name>
    <dbReference type="NCBI Taxonomy" id="348802"/>
    <lineage>
        <taxon>Eukaryota</taxon>
        <taxon>Fungi</taxon>
        <taxon>Dikarya</taxon>
        <taxon>Ascomycota</taxon>
        <taxon>Pezizomycotina</taxon>
        <taxon>Eurotiomycetes</taxon>
        <taxon>Chaetothyriomycetidae</taxon>
        <taxon>Chaetothyriales</taxon>
        <taxon>Herpotrichiellaceae</taxon>
        <taxon>Exophiala</taxon>
    </lineage>
</organism>
<sequence length="367" mass="40163">MAMAIPRRTPARLNTVTTYTLAHTAQCKLKLAANRPDRNLRFVLGHAFTLDNLMLRIVEIENSSAKSAFTEGKRSRSASGDEREHYDCTKPVEHFDCTAAAAPPPEPEHFDCTAAPPEPEQVPEDYDCTVATPVPAQPESTSKGRRISFQDNNARPSKTSTGTLIPGSPQGRRSPPPVENPLSFDDDSDEGTSSDDYDDPELAAYDCEAAPQVPEEKKMAKKARPVHDAYEDEEDAALELADDELDTDADADPDGEVMGLEEDMDGLGLTRFESASAKPPRMVQDLSDDEDEEEEGPESPPQLPADVDVRQIIEGEKDEELTDLYESVRRCMCHGQRDTVGGRPEGVWDVPEEKAGGRRLALVAVAA</sequence>
<feature type="compositionally biased region" description="Acidic residues" evidence="1">
    <location>
        <begin position="230"/>
        <end position="265"/>
    </location>
</feature>
<feature type="region of interest" description="Disordered" evidence="1">
    <location>
        <begin position="65"/>
        <end position="85"/>
    </location>
</feature>
<dbReference type="HOGENOM" id="CLU_043557_0_0_1"/>
<evidence type="ECO:0000313" key="2">
    <source>
        <dbReference type="EMBL" id="KIW50029.1"/>
    </source>
</evidence>
<accession>A0A0D2EQM1</accession>
<protein>
    <submittedName>
        <fullName evidence="2">Uncharacterized protein</fullName>
    </submittedName>
</protein>
<feature type="compositionally biased region" description="Acidic residues" evidence="1">
    <location>
        <begin position="184"/>
        <end position="201"/>
    </location>
</feature>
<dbReference type="PANTHER" id="PTHR36826">
    <property type="entry name" value="PROTEIN ECM13"/>
    <property type="match status" value="1"/>
</dbReference>
<feature type="compositionally biased region" description="Polar residues" evidence="1">
    <location>
        <begin position="149"/>
        <end position="163"/>
    </location>
</feature>
<dbReference type="EMBL" id="KN847323">
    <property type="protein sequence ID" value="KIW50029.1"/>
    <property type="molecule type" value="Genomic_DNA"/>
</dbReference>
<feature type="compositionally biased region" description="Basic and acidic residues" evidence="1">
    <location>
        <begin position="71"/>
        <end position="85"/>
    </location>
</feature>
<name>A0A0D2EQM1_9EURO</name>
<dbReference type="OrthoDB" id="3938221at2759"/>
<feature type="compositionally biased region" description="Acidic residues" evidence="1">
    <location>
        <begin position="286"/>
        <end position="297"/>
    </location>
</feature>
<gene>
    <name evidence="2" type="ORF">PV05_11653</name>
</gene>
<dbReference type="GeneID" id="25333561"/>
<dbReference type="RefSeq" id="XP_013310613.1">
    <property type="nucleotide sequence ID" value="XM_013455159.1"/>
</dbReference>
<dbReference type="AlphaFoldDB" id="A0A0D2EQM1"/>
<reference evidence="2 3" key="1">
    <citation type="submission" date="2015-01" db="EMBL/GenBank/DDBJ databases">
        <title>The Genome Sequence of Exophiala xenobiotica CBS118157.</title>
        <authorList>
            <consortium name="The Broad Institute Genomics Platform"/>
            <person name="Cuomo C."/>
            <person name="de Hoog S."/>
            <person name="Gorbushina A."/>
            <person name="Stielow B."/>
            <person name="Teixiera M."/>
            <person name="Abouelleil A."/>
            <person name="Chapman S.B."/>
            <person name="Priest M."/>
            <person name="Young S.K."/>
            <person name="Wortman J."/>
            <person name="Nusbaum C."/>
            <person name="Birren B."/>
        </authorList>
    </citation>
    <scope>NUCLEOTIDE SEQUENCE [LARGE SCALE GENOMIC DNA]</scope>
    <source>
        <strain evidence="2 3">CBS 118157</strain>
    </source>
</reference>
<dbReference type="Proteomes" id="UP000054342">
    <property type="component" value="Unassembled WGS sequence"/>
</dbReference>
<proteinExistence type="predicted"/>
<dbReference type="InterPro" id="IPR037738">
    <property type="entry name" value="Ecm13-like"/>
</dbReference>
<evidence type="ECO:0000313" key="3">
    <source>
        <dbReference type="Proteomes" id="UP000054342"/>
    </source>
</evidence>
<evidence type="ECO:0000256" key="1">
    <source>
        <dbReference type="SAM" id="MobiDB-lite"/>
    </source>
</evidence>
<keyword evidence="3" id="KW-1185">Reference proteome</keyword>